<proteinExistence type="predicted"/>
<evidence type="ECO:0000313" key="1">
    <source>
        <dbReference type="EMBL" id="CAD7005267.1"/>
    </source>
</evidence>
<organism evidence="1 2">
    <name type="scientific">Ceratitis capitata</name>
    <name type="common">Mediterranean fruit fly</name>
    <name type="synonym">Tephritis capitata</name>
    <dbReference type="NCBI Taxonomy" id="7213"/>
    <lineage>
        <taxon>Eukaryota</taxon>
        <taxon>Metazoa</taxon>
        <taxon>Ecdysozoa</taxon>
        <taxon>Arthropoda</taxon>
        <taxon>Hexapoda</taxon>
        <taxon>Insecta</taxon>
        <taxon>Pterygota</taxon>
        <taxon>Neoptera</taxon>
        <taxon>Endopterygota</taxon>
        <taxon>Diptera</taxon>
        <taxon>Brachycera</taxon>
        <taxon>Muscomorpha</taxon>
        <taxon>Tephritoidea</taxon>
        <taxon>Tephritidae</taxon>
        <taxon>Ceratitis</taxon>
        <taxon>Ceratitis</taxon>
    </lineage>
</organism>
<dbReference type="EMBL" id="CAJHJT010000034">
    <property type="protein sequence ID" value="CAD7005267.1"/>
    <property type="molecule type" value="Genomic_DNA"/>
</dbReference>
<keyword evidence="2" id="KW-1185">Reference proteome</keyword>
<reference evidence="1" key="1">
    <citation type="submission" date="2020-11" db="EMBL/GenBank/DDBJ databases">
        <authorList>
            <person name="Whitehead M."/>
        </authorList>
    </citation>
    <scope>NUCLEOTIDE SEQUENCE</scope>
    <source>
        <strain evidence="1">EGII</strain>
    </source>
</reference>
<comment type="caution">
    <text evidence="1">The sequence shown here is derived from an EMBL/GenBank/DDBJ whole genome shotgun (WGS) entry which is preliminary data.</text>
</comment>
<evidence type="ECO:0000313" key="2">
    <source>
        <dbReference type="Proteomes" id="UP000606786"/>
    </source>
</evidence>
<dbReference type="AlphaFoldDB" id="A0A811V603"/>
<name>A0A811V603_CERCA</name>
<sequence>MPSLFAFLTFRRELLTPPLSLASTSASSPSAKKKFRVVNFGSLAYFFTTHYLIFSGRGGLRTAATNLRSINISSVAFERPSASSLAPADFGYRKVLRMRAMAAWGSKQNCNNKKVIRPNRVKNKNTRGALQAKVERRAGCETAEFVDHKSNVMHATEFNSL</sequence>
<accession>A0A811V603</accession>
<dbReference type="Proteomes" id="UP000606786">
    <property type="component" value="Unassembled WGS sequence"/>
</dbReference>
<gene>
    <name evidence="1" type="ORF">CCAP1982_LOCUS13624</name>
</gene>
<protein>
    <submittedName>
        <fullName evidence="1">(Mediterranean fruit fly) hypothetical protein</fullName>
    </submittedName>
</protein>